<dbReference type="AlphaFoldDB" id="A0A645C765"/>
<dbReference type="GO" id="GO:0003677">
    <property type="term" value="F:DNA binding"/>
    <property type="evidence" value="ECO:0007669"/>
    <property type="project" value="InterPro"/>
</dbReference>
<dbReference type="SMART" id="SM00530">
    <property type="entry name" value="HTH_XRE"/>
    <property type="match status" value="1"/>
</dbReference>
<keyword evidence="1" id="KW-0175">Coiled coil</keyword>
<dbReference type="PROSITE" id="PS50943">
    <property type="entry name" value="HTH_CROC1"/>
    <property type="match status" value="1"/>
</dbReference>
<dbReference type="Gene3D" id="1.10.260.40">
    <property type="entry name" value="lambda repressor-like DNA-binding domains"/>
    <property type="match status" value="1"/>
</dbReference>
<gene>
    <name evidence="3" type="ORF">SDC9_119797</name>
</gene>
<dbReference type="SUPFAM" id="SSF47413">
    <property type="entry name" value="lambda repressor-like DNA-binding domains"/>
    <property type="match status" value="1"/>
</dbReference>
<protein>
    <recommendedName>
        <fullName evidence="2">HTH cro/C1-type domain-containing protein</fullName>
    </recommendedName>
</protein>
<evidence type="ECO:0000259" key="2">
    <source>
        <dbReference type="PROSITE" id="PS50943"/>
    </source>
</evidence>
<comment type="caution">
    <text evidence="3">The sequence shown here is derived from an EMBL/GenBank/DDBJ whole genome shotgun (WGS) entry which is preliminary data.</text>
</comment>
<dbReference type="EMBL" id="VSSQ01024981">
    <property type="protein sequence ID" value="MPM72821.1"/>
    <property type="molecule type" value="Genomic_DNA"/>
</dbReference>
<evidence type="ECO:0000256" key="1">
    <source>
        <dbReference type="SAM" id="Coils"/>
    </source>
</evidence>
<feature type="domain" description="HTH cro/C1-type" evidence="2">
    <location>
        <begin position="72"/>
        <end position="126"/>
    </location>
</feature>
<dbReference type="CDD" id="cd00093">
    <property type="entry name" value="HTH_XRE"/>
    <property type="match status" value="1"/>
</dbReference>
<accession>A0A645C765</accession>
<dbReference type="InterPro" id="IPR010982">
    <property type="entry name" value="Lambda_DNA-bd_dom_sf"/>
</dbReference>
<proteinExistence type="predicted"/>
<dbReference type="Pfam" id="PF01381">
    <property type="entry name" value="HTH_3"/>
    <property type="match status" value="1"/>
</dbReference>
<dbReference type="InterPro" id="IPR001387">
    <property type="entry name" value="Cro/C1-type_HTH"/>
</dbReference>
<organism evidence="3">
    <name type="scientific">bioreactor metagenome</name>
    <dbReference type="NCBI Taxonomy" id="1076179"/>
    <lineage>
        <taxon>unclassified sequences</taxon>
        <taxon>metagenomes</taxon>
        <taxon>ecological metagenomes</taxon>
    </lineage>
</organism>
<evidence type="ECO:0000313" key="3">
    <source>
        <dbReference type="EMBL" id="MPM72821.1"/>
    </source>
</evidence>
<reference evidence="3" key="1">
    <citation type="submission" date="2019-08" db="EMBL/GenBank/DDBJ databases">
        <authorList>
            <person name="Kucharzyk K."/>
            <person name="Murdoch R.W."/>
            <person name="Higgins S."/>
            <person name="Loffler F."/>
        </authorList>
    </citation>
    <scope>NUCLEOTIDE SEQUENCE</scope>
</reference>
<name>A0A645C765_9ZZZZ</name>
<sequence length="140" mass="16347">MASIQKIIIERLLALVRMEIKKYIRFDTHNRLKVDLAECRQRLLKLEKAAESQGEETFSIWLTRMRTDGESLKALRKKLAISQKELAILLDTNPATVNRWESGRVRLSRKSCEKIAKIRALSTSEAHQILREKYILQKKT</sequence>
<feature type="coiled-coil region" evidence="1">
    <location>
        <begin position="29"/>
        <end position="92"/>
    </location>
</feature>